<evidence type="ECO:0000313" key="3">
    <source>
        <dbReference type="Proteomes" id="UP000019586"/>
    </source>
</evidence>
<evidence type="ECO:0000313" key="2">
    <source>
        <dbReference type="EMBL" id="AHM81519.1"/>
    </source>
</evidence>
<reference evidence="2 3" key="1">
    <citation type="journal article" date="2014" name="Proc. Natl. Acad. Sci. U.S.A.">
        <title>Molecular dissection of the evolution of carbapenem-resistant multilocus sequence type 258 Klebsiella pneumoniae.</title>
        <authorList>
            <person name="Deleo F.R."/>
            <person name="Chen L."/>
            <person name="Porcella S.F."/>
            <person name="Martens C.A."/>
            <person name="Kobayashi S.D."/>
            <person name="Porter A.R."/>
            <person name="Chavda K.D."/>
            <person name="Jacobs M.R."/>
            <person name="Mathema B."/>
            <person name="Olsen R.J."/>
            <person name="Bonomo R.A."/>
            <person name="Musser J.M."/>
            <person name="Kreiswirth B.N."/>
        </authorList>
    </citation>
    <scope>NUCLEOTIDE SEQUENCE [LARGE SCALE GENOMIC DNA]</scope>
    <source>
        <strain evidence="2">30684/NJST258_2</strain>
    </source>
</reference>
<dbReference type="PATRIC" id="fig|1420013.3.peg.4456"/>
<protein>
    <recommendedName>
        <fullName evidence="4">Glycoprotein/receptor</fullName>
    </recommendedName>
</protein>
<accession>W8UNQ8</accession>
<dbReference type="EMBL" id="CP006918">
    <property type="protein sequence ID" value="AHM81519.1"/>
    <property type="molecule type" value="Genomic_DNA"/>
</dbReference>
<dbReference type="HOGENOM" id="CLU_112342_0_0_6"/>
<name>W8UNQ8_KLEPN</name>
<feature type="signal peptide" evidence="1">
    <location>
        <begin position="1"/>
        <end position="28"/>
    </location>
</feature>
<organism evidence="2 3">
    <name type="scientific">Klebsiella pneumoniae 30684/NJST258_2</name>
    <dbReference type="NCBI Taxonomy" id="1420013"/>
    <lineage>
        <taxon>Bacteria</taxon>
        <taxon>Pseudomonadati</taxon>
        <taxon>Pseudomonadota</taxon>
        <taxon>Gammaproteobacteria</taxon>
        <taxon>Enterobacterales</taxon>
        <taxon>Enterobacteriaceae</taxon>
        <taxon>Klebsiella/Raoultella group</taxon>
        <taxon>Klebsiella</taxon>
        <taxon>Klebsiella pneumoniae complex</taxon>
    </lineage>
</organism>
<proteinExistence type="predicted"/>
<sequence length="167" mass="17162">MSPSMKSFKNSVIAALAVSAFTLSGAHAASWQDSLNSAASQLSGSNAQASGGMSVSSLTSLLNGSSQSLTASSMNNAAGILSYCAKQKLASVTSADNVKNQVLDKLGLSTPEKQKQDTSYLDGLQGLLNSKNGQQLDLNTLGNSSLAKQVKTKACDLVLKQGVNFLS</sequence>
<dbReference type="Proteomes" id="UP000019586">
    <property type="component" value="Chromosome"/>
</dbReference>
<gene>
    <name evidence="2" type="ORF">KPNJ2_04743</name>
</gene>
<dbReference type="Pfam" id="PF10696">
    <property type="entry name" value="DUF2501"/>
    <property type="match status" value="1"/>
</dbReference>
<dbReference type="AlphaFoldDB" id="W8UNQ8"/>
<feature type="chain" id="PRO_5004916757" description="Glycoprotein/receptor" evidence="1">
    <location>
        <begin position="29"/>
        <end position="167"/>
    </location>
</feature>
<evidence type="ECO:0008006" key="4">
    <source>
        <dbReference type="Google" id="ProtNLM"/>
    </source>
</evidence>
<dbReference type="KEGG" id="kps:KPNJ2_04743"/>
<keyword evidence="1" id="KW-0732">Signal</keyword>
<dbReference type="NCBIfam" id="NF008666">
    <property type="entry name" value="PRK11667.1-4"/>
    <property type="match status" value="1"/>
</dbReference>
<evidence type="ECO:0000256" key="1">
    <source>
        <dbReference type="SAM" id="SignalP"/>
    </source>
</evidence>
<dbReference type="InterPro" id="IPR019637">
    <property type="entry name" value="DUF2501"/>
</dbReference>